<protein>
    <submittedName>
        <fullName evidence="1">3228_t:CDS:1</fullName>
    </submittedName>
</protein>
<proteinExistence type="predicted"/>
<keyword evidence="2" id="KW-1185">Reference proteome</keyword>
<dbReference type="Proteomes" id="UP000789342">
    <property type="component" value="Unassembled WGS sequence"/>
</dbReference>
<sequence>RQWYPTSIWSLPFGRCLEKSVVAGYLKDYAEFQFTSDSKQDILNAFIKVFKRIGESGTINIDSALSWVFLAFLFSPFENINQTNYNFIDILRDHLKIMTQIILRSPDSEGSIKAKRSSYLVYFIGPGEINWELKEDSTVKCNSKEILSTDEELLLLDEENPQGLYECFDD</sequence>
<evidence type="ECO:0000313" key="2">
    <source>
        <dbReference type="Proteomes" id="UP000789342"/>
    </source>
</evidence>
<gene>
    <name evidence="1" type="ORF">AMORRO_LOCUS16390</name>
</gene>
<dbReference type="EMBL" id="CAJVPV010044569">
    <property type="protein sequence ID" value="CAG8767693.1"/>
    <property type="molecule type" value="Genomic_DNA"/>
</dbReference>
<feature type="non-terminal residue" evidence="1">
    <location>
        <position position="1"/>
    </location>
</feature>
<feature type="non-terminal residue" evidence="1">
    <location>
        <position position="170"/>
    </location>
</feature>
<dbReference type="AlphaFoldDB" id="A0A9N9NWS0"/>
<reference evidence="1" key="1">
    <citation type="submission" date="2021-06" db="EMBL/GenBank/DDBJ databases">
        <authorList>
            <person name="Kallberg Y."/>
            <person name="Tangrot J."/>
            <person name="Rosling A."/>
        </authorList>
    </citation>
    <scope>NUCLEOTIDE SEQUENCE</scope>
    <source>
        <strain evidence="1">CL551</strain>
    </source>
</reference>
<accession>A0A9N9NWS0</accession>
<evidence type="ECO:0000313" key="1">
    <source>
        <dbReference type="EMBL" id="CAG8767693.1"/>
    </source>
</evidence>
<name>A0A9N9NWS0_9GLOM</name>
<comment type="caution">
    <text evidence="1">The sequence shown here is derived from an EMBL/GenBank/DDBJ whole genome shotgun (WGS) entry which is preliminary data.</text>
</comment>
<organism evidence="1 2">
    <name type="scientific">Acaulospora morrowiae</name>
    <dbReference type="NCBI Taxonomy" id="94023"/>
    <lineage>
        <taxon>Eukaryota</taxon>
        <taxon>Fungi</taxon>
        <taxon>Fungi incertae sedis</taxon>
        <taxon>Mucoromycota</taxon>
        <taxon>Glomeromycotina</taxon>
        <taxon>Glomeromycetes</taxon>
        <taxon>Diversisporales</taxon>
        <taxon>Acaulosporaceae</taxon>
        <taxon>Acaulospora</taxon>
    </lineage>
</organism>